<evidence type="ECO:0000313" key="2">
    <source>
        <dbReference type="EMBL" id="MBM7634130.1"/>
    </source>
</evidence>
<dbReference type="Proteomes" id="UP000741863">
    <property type="component" value="Unassembled WGS sequence"/>
</dbReference>
<protein>
    <submittedName>
        <fullName evidence="2">TRAP transporter TAXI family solute receptor</fullName>
    </submittedName>
</protein>
<keyword evidence="3" id="KW-1185">Reference proteome</keyword>
<evidence type="ECO:0000256" key="1">
    <source>
        <dbReference type="SAM" id="SignalP"/>
    </source>
</evidence>
<name>A0ABS2PFB7_9BACL</name>
<sequence>MKKLFGTTLVAGASVALLAACGDFEDELEILTGGEQGAYYPLGAQVATVINDHVDSHDAAHFSTGASVVNINDIADGNGHIAFSQNDTAYYAEQGGNDFFEEPVEGVLGLATLYPEVIQIVATESSGIETVSDLAGMSVAVGDVGSGTEVVASQILDAHGMSYDDFSVEYQDFGDAADSLQDGNIDAAIIVAGTPTGAIEALSAQANITLVDVEADAAQALLDEYPFYTEYTIEDSYGLDAPVNTLAVQAMLVAQADLDDEVIYDVLTAIFDNEDNFANAHNAGTFISLDTALEGMSIDLHPGAQQFYDENQ</sequence>
<dbReference type="EMBL" id="JAFBEC010000009">
    <property type="protein sequence ID" value="MBM7634130.1"/>
    <property type="molecule type" value="Genomic_DNA"/>
</dbReference>
<proteinExistence type="predicted"/>
<dbReference type="RefSeq" id="WP_204698885.1">
    <property type="nucleotide sequence ID" value="NZ_JAFBEC010000009.1"/>
</dbReference>
<comment type="caution">
    <text evidence="2">The sequence shown here is derived from an EMBL/GenBank/DDBJ whole genome shotgun (WGS) entry which is preliminary data.</text>
</comment>
<evidence type="ECO:0000313" key="3">
    <source>
        <dbReference type="Proteomes" id="UP000741863"/>
    </source>
</evidence>
<dbReference type="CDD" id="cd13567">
    <property type="entry name" value="PBP2_TtGluBP"/>
    <property type="match status" value="1"/>
</dbReference>
<feature type="chain" id="PRO_5046308940" evidence="1">
    <location>
        <begin position="20"/>
        <end position="312"/>
    </location>
</feature>
<gene>
    <name evidence="2" type="ORF">JOD17_003230</name>
</gene>
<dbReference type="PANTHER" id="PTHR42941">
    <property type="entry name" value="SLL1037 PROTEIN"/>
    <property type="match status" value="1"/>
</dbReference>
<dbReference type="PROSITE" id="PS51257">
    <property type="entry name" value="PROKAR_LIPOPROTEIN"/>
    <property type="match status" value="1"/>
</dbReference>
<dbReference type="Pfam" id="PF16868">
    <property type="entry name" value="NMT1_3"/>
    <property type="match status" value="1"/>
</dbReference>
<dbReference type="SUPFAM" id="SSF53850">
    <property type="entry name" value="Periplasmic binding protein-like II"/>
    <property type="match status" value="1"/>
</dbReference>
<feature type="signal peptide" evidence="1">
    <location>
        <begin position="1"/>
        <end position="19"/>
    </location>
</feature>
<dbReference type="PANTHER" id="PTHR42941:SF1">
    <property type="entry name" value="SLL1037 PROTEIN"/>
    <property type="match status" value="1"/>
</dbReference>
<reference evidence="2 3" key="1">
    <citation type="submission" date="2021-01" db="EMBL/GenBank/DDBJ databases">
        <title>Genomic Encyclopedia of Type Strains, Phase IV (KMG-IV): sequencing the most valuable type-strain genomes for metagenomic binning, comparative biology and taxonomic classification.</title>
        <authorList>
            <person name="Goeker M."/>
        </authorList>
    </citation>
    <scope>NUCLEOTIDE SEQUENCE [LARGE SCALE GENOMIC DNA]</scope>
    <source>
        <strain evidence="2 3">DSM 25540</strain>
    </source>
</reference>
<keyword evidence="2" id="KW-0675">Receptor</keyword>
<dbReference type="InterPro" id="IPR011852">
    <property type="entry name" value="TRAP_TAXI"/>
</dbReference>
<keyword evidence="1" id="KW-0732">Signal</keyword>
<dbReference type="Gene3D" id="3.40.190.10">
    <property type="entry name" value="Periplasmic binding protein-like II"/>
    <property type="match status" value="2"/>
</dbReference>
<dbReference type="NCBIfam" id="TIGR02122">
    <property type="entry name" value="TRAP_TAXI"/>
    <property type="match status" value="1"/>
</dbReference>
<accession>A0ABS2PFB7</accession>
<organism evidence="2 3">
    <name type="scientific">Geomicrobium sediminis</name>
    <dbReference type="NCBI Taxonomy" id="1347788"/>
    <lineage>
        <taxon>Bacteria</taxon>
        <taxon>Bacillati</taxon>
        <taxon>Bacillota</taxon>
        <taxon>Bacilli</taxon>
        <taxon>Bacillales</taxon>
        <taxon>Geomicrobium</taxon>
    </lineage>
</organism>